<protein>
    <recommendedName>
        <fullName evidence="4">Cardiolipin synthase N-terminal domain-containing protein</fullName>
    </recommendedName>
</protein>
<feature type="transmembrane region" description="Helical" evidence="1">
    <location>
        <begin position="53"/>
        <end position="74"/>
    </location>
</feature>
<evidence type="ECO:0000256" key="1">
    <source>
        <dbReference type="SAM" id="Phobius"/>
    </source>
</evidence>
<keyword evidence="3" id="KW-1185">Reference proteome</keyword>
<dbReference type="RefSeq" id="WP_140961741.1">
    <property type="nucleotide sequence ID" value="NZ_VEVQ02000004.1"/>
</dbReference>
<gene>
    <name evidence="2" type="ORF">FIA58_007455</name>
</gene>
<name>A0ABX0IR10_9FLAO</name>
<feature type="transmembrane region" description="Helical" evidence="1">
    <location>
        <begin position="94"/>
        <end position="115"/>
    </location>
</feature>
<reference evidence="2" key="2">
    <citation type="submission" date="2020-02" db="EMBL/GenBank/DDBJ databases">
        <title>Flavobacterium profundi sp. nov., isolated from a deep-sea seamount.</title>
        <authorList>
            <person name="Zhang D.-C."/>
        </authorList>
    </citation>
    <scope>NUCLEOTIDE SEQUENCE</scope>
    <source>
        <strain evidence="2">EC11</strain>
    </source>
</reference>
<sequence>MNLTKTQKTLIGILHFLPIIGMIFYFIFFFSFFLGSLEHFENDVQTGRPPLAFFRGFVGAFVILILTILISLGIKIFDIIHLTRSNKNDSSNKVLMWILLFVFTGTISEIVYYFIEILPEEKAEIEFDKTV</sequence>
<evidence type="ECO:0000313" key="2">
    <source>
        <dbReference type="EMBL" id="NHN25510.1"/>
    </source>
</evidence>
<comment type="caution">
    <text evidence="2">The sequence shown here is derived from an EMBL/GenBank/DDBJ whole genome shotgun (WGS) entry which is preliminary data.</text>
</comment>
<feature type="transmembrane region" description="Helical" evidence="1">
    <location>
        <begin position="12"/>
        <end position="33"/>
    </location>
</feature>
<reference evidence="2" key="1">
    <citation type="submission" date="2019-05" db="EMBL/GenBank/DDBJ databases">
        <authorList>
            <person name="Lianzixin W."/>
        </authorList>
    </citation>
    <scope>NUCLEOTIDE SEQUENCE</scope>
    <source>
        <strain evidence="2">EC11</strain>
    </source>
</reference>
<dbReference type="EMBL" id="VEVQ02000004">
    <property type="protein sequence ID" value="NHN25510.1"/>
    <property type="molecule type" value="Genomic_DNA"/>
</dbReference>
<evidence type="ECO:0000313" key="3">
    <source>
        <dbReference type="Proteomes" id="UP000817854"/>
    </source>
</evidence>
<evidence type="ECO:0008006" key="4">
    <source>
        <dbReference type="Google" id="ProtNLM"/>
    </source>
</evidence>
<dbReference type="Proteomes" id="UP000817854">
    <property type="component" value="Unassembled WGS sequence"/>
</dbReference>
<keyword evidence="1" id="KW-0472">Membrane</keyword>
<proteinExistence type="predicted"/>
<accession>A0ABX0IR10</accession>
<organism evidence="2 3">
    <name type="scientific">Flavobacterium jejuense</name>
    <dbReference type="NCBI Taxonomy" id="1544455"/>
    <lineage>
        <taxon>Bacteria</taxon>
        <taxon>Pseudomonadati</taxon>
        <taxon>Bacteroidota</taxon>
        <taxon>Flavobacteriia</taxon>
        <taxon>Flavobacteriales</taxon>
        <taxon>Flavobacteriaceae</taxon>
        <taxon>Flavobacterium</taxon>
    </lineage>
</organism>
<keyword evidence="1" id="KW-0812">Transmembrane</keyword>
<keyword evidence="1" id="KW-1133">Transmembrane helix</keyword>